<dbReference type="PROSITE" id="PS50846">
    <property type="entry name" value="HMA_2"/>
    <property type="match status" value="1"/>
</dbReference>
<dbReference type="GO" id="GO:0016887">
    <property type="term" value="F:ATP hydrolysis activity"/>
    <property type="evidence" value="ECO:0007669"/>
    <property type="project" value="InterPro"/>
</dbReference>
<keyword evidence="8 15" id="KW-0547">Nucleotide-binding</keyword>
<dbReference type="InterPro" id="IPR023298">
    <property type="entry name" value="ATPase_P-typ_TM_dom_sf"/>
</dbReference>
<dbReference type="EMBL" id="AQQR01000001">
    <property type="protein sequence ID" value="OWU77670.1"/>
    <property type="molecule type" value="Genomic_DNA"/>
</dbReference>
<dbReference type="InterPro" id="IPR027256">
    <property type="entry name" value="P-typ_ATPase_IB"/>
</dbReference>
<comment type="subcellular location">
    <subcellularLocation>
        <location evidence="1">Cell membrane</location>
        <topology evidence="1">Multi-pass membrane protein</topology>
    </subcellularLocation>
</comment>
<reference evidence="18 19" key="1">
    <citation type="submission" date="2013-04" db="EMBL/GenBank/DDBJ databases">
        <title>Oceanicola sp. 22II1-22F33 Genome Sequencing.</title>
        <authorList>
            <person name="Lai Q."/>
            <person name="Li G."/>
            <person name="Shao Z."/>
        </authorList>
    </citation>
    <scope>NUCLEOTIDE SEQUENCE [LARGE SCALE GENOMIC DNA]</scope>
    <source>
        <strain evidence="18 19">22II1-22F33</strain>
    </source>
</reference>
<keyword evidence="13" id="KW-0406">Ion transport</keyword>
<dbReference type="InterPro" id="IPR023214">
    <property type="entry name" value="HAD_sf"/>
</dbReference>
<proteinExistence type="inferred from homology"/>
<dbReference type="Gene3D" id="1.20.1110.10">
    <property type="entry name" value="Calcium-transporting ATPase, transmembrane domain"/>
    <property type="match status" value="1"/>
</dbReference>
<dbReference type="Pfam" id="PF00702">
    <property type="entry name" value="Hydrolase"/>
    <property type="match status" value="1"/>
</dbReference>
<dbReference type="NCBIfam" id="TIGR01511">
    <property type="entry name" value="ATPase-IB1_Cu"/>
    <property type="match status" value="1"/>
</dbReference>
<keyword evidence="12 15" id="KW-1133">Transmembrane helix</keyword>
<feature type="transmembrane region" description="Helical" evidence="15">
    <location>
        <begin position="354"/>
        <end position="373"/>
    </location>
</feature>
<evidence type="ECO:0000256" key="11">
    <source>
        <dbReference type="ARBA" id="ARBA00022967"/>
    </source>
</evidence>
<evidence type="ECO:0000256" key="16">
    <source>
        <dbReference type="SAM" id="SignalP"/>
    </source>
</evidence>
<keyword evidence="5" id="KW-0597">Phosphoprotein</keyword>
<dbReference type="PROSITE" id="PS00154">
    <property type="entry name" value="ATPASE_E1_E2"/>
    <property type="match status" value="1"/>
</dbReference>
<dbReference type="InterPro" id="IPR001757">
    <property type="entry name" value="P_typ_ATPase"/>
</dbReference>
<dbReference type="GO" id="GO:0043682">
    <property type="term" value="F:P-type divalent copper transporter activity"/>
    <property type="evidence" value="ECO:0007669"/>
    <property type="project" value="TreeGrafter"/>
</dbReference>
<name>A0A225NTM8_9RHOB</name>
<evidence type="ECO:0000256" key="4">
    <source>
        <dbReference type="ARBA" id="ARBA00022475"/>
    </source>
</evidence>
<dbReference type="CDD" id="cd00371">
    <property type="entry name" value="HMA"/>
    <property type="match status" value="1"/>
</dbReference>
<accession>A0A225NTM8</accession>
<keyword evidence="19" id="KW-1185">Reference proteome</keyword>
<dbReference type="Proteomes" id="UP000215377">
    <property type="component" value="Unassembled WGS sequence"/>
</dbReference>
<evidence type="ECO:0000313" key="18">
    <source>
        <dbReference type="EMBL" id="OWU77670.1"/>
    </source>
</evidence>
<evidence type="ECO:0000256" key="14">
    <source>
        <dbReference type="ARBA" id="ARBA00023136"/>
    </source>
</evidence>
<keyword evidence="9 15" id="KW-0067">ATP-binding</keyword>
<dbReference type="RefSeq" id="WP_088648309.1">
    <property type="nucleotide sequence ID" value="NZ_AQQR01000001.1"/>
</dbReference>
<keyword evidence="16" id="KW-0732">Signal</keyword>
<dbReference type="OrthoDB" id="9807843at2"/>
<feature type="transmembrane region" description="Helical" evidence="15">
    <location>
        <begin position="171"/>
        <end position="190"/>
    </location>
</feature>
<feature type="transmembrane region" description="Helical" evidence="15">
    <location>
        <begin position="138"/>
        <end position="159"/>
    </location>
</feature>
<dbReference type="Pfam" id="PF00403">
    <property type="entry name" value="HMA"/>
    <property type="match status" value="1"/>
</dbReference>
<dbReference type="InterPro" id="IPR036163">
    <property type="entry name" value="HMA_dom_sf"/>
</dbReference>
<organism evidence="18 19">
    <name type="scientific">Marinibacterium profundimaris</name>
    <dbReference type="NCBI Taxonomy" id="1679460"/>
    <lineage>
        <taxon>Bacteria</taxon>
        <taxon>Pseudomonadati</taxon>
        <taxon>Pseudomonadota</taxon>
        <taxon>Alphaproteobacteria</taxon>
        <taxon>Rhodobacterales</taxon>
        <taxon>Paracoccaceae</taxon>
        <taxon>Marinibacterium</taxon>
    </lineage>
</organism>
<evidence type="ECO:0000256" key="8">
    <source>
        <dbReference type="ARBA" id="ARBA00022741"/>
    </source>
</evidence>
<evidence type="ECO:0000256" key="10">
    <source>
        <dbReference type="ARBA" id="ARBA00022842"/>
    </source>
</evidence>
<evidence type="ECO:0000256" key="15">
    <source>
        <dbReference type="RuleBase" id="RU362081"/>
    </source>
</evidence>
<feature type="domain" description="HMA" evidence="17">
    <location>
        <begin position="26"/>
        <end position="91"/>
    </location>
</feature>
<comment type="caution">
    <text evidence="18">The sequence shown here is derived from an EMBL/GenBank/DDBJ whole genome shotgun (WGS) entry which is preliminary data.</text>
</comment>
<dbReference type="SUPFAM" id="SSF55008">
    <property type="entry name" value="HMA, heavy metal-associated domain"/>
    <property type="match status" value="1"/>
</dbReference>
<evidence type="ECO:0000256" key="5">
    <source>
        <dbReference type="ARBA" id="ARBA00022553"/>
    </source>
</evidence>
<comment type="similarity">
    <text evidence="2 15">Belongs to the cation transport ATPase (P-type) (TC 3.A.3) family. Type IB subfamily.</text>
</comment>
<dbReference type="AlphaFoldDB" id="A0A225NTM8"/>
<dbReference type="SUPFAM" id="SSF81665">
    <property type="entry name" value="Calcium ATPase, transmembrane domain M"/>
    <property type="match status" value="1"/>
</dbReference>
<evidence type="ECO:0000259" key="17">
    <source>
        <dbReference type="PROSITE" id="PS50846"/>
    </source>
</evidence>
<dbReference type="SUPFAM" id="SSF81653">
    <property type="entry name" value="Calcium ATPase, transduction domain A"/>
    <property type="match status" value="1"/>
</dbReference>
<dbReference type="PROSITE" id="PS01229">
    <property type="entry name" value="COF_2"/>
    <property type="match status" value="1"/>
</dbReference>
<dbReference type="Pfam" id="PF00122">
    <property type="entry name" value="E1-E2_ATPase"/>
    <property type="match status" value="1"/>
</dbReference>
<feature type="signal peptide" evidence="16">
    <location>
        <begin position="1"/>
        <end position="18"/>
    </location>
</feature>
<dbReference type="PANTHER" id="PTHR43520">
    <property type="entry name" value="ATP7, ISOFORM B"/>
    <property type="match status" value="1"/>
</dbReference>
<dbReference type="SUPFAM" id="SSF56784">
    <property type="entry name" value="HAD-like"/>
    <property type="match status" value="1"/>
</dbReference>
<gene>
    <name evidence="18" type="ORF">ATO3_03055</name>
</gene>
<feature type="transmembrane region" description="Helical" evidence="15">
    <location>
        <begin position="196"/>
        <end position="217"/>
    </location>
</feature>
<keyword evidence="4 15" id="KW-1003">Cell membrane</keyword>
<dbReference type="InterPro" id="IPR017969">
    <property type="entry name" value="Heavy-metal-associated_CS"/>
</dbReference>
<evidence type="ECO:0000256" key="12">
    <source>
        <dbReference type="ARBA" id="ARBA00022989"/>
    </source>
</evidence>
<dbReference type="NCBIfam" id="TIGR01494">
    <property type="entry name" value="ATPase_P-type"/>
    <property type="match status" value="2"/>
</dbReference>
<keyword evidence="14 15" id="KW-0472">Membrane</keyword>
<keyword evidence="10" id="KW-0460">Magnesium</keyword>
<dbReference type="Gene3D" id="3.30.70.100">
    <property type="match status" value="1"/>
</dbReference>
<keyword evidence="11" id="KW-1278">Translocase</keyword>
<feature type="transmembrane region" description="Helical" evidence="15">
    <location>
        <begin position="379"/>
        <end position="404"/>
    </location>
</feature>
<dbReference type="Gene3D" id="2.70.150.10">
    <property type="entry name" value="Calcium-transporting ATPase, cytoplasmic transduction domain A"/>
    <property type="match status" value="1"/>
</dbReference>
<dbReference type="InterPro" id="IPR059000">
    <property type="entry name" value="ATPase_P-type_domA"/>
</dbReference>
<dbReference type="GO" id="GO:0005886">
    <property type="term" value="C:plasma membrane"/>
    <property type="evidence" value="ECO:0007669"/>
    <property type="project" value="UniProtKB-SubCell"/>
</dbReference>
<dbReference type="PROSITE" id="PS01047">
    <property type="entry name" value="HMA_1"/>
    <property type="match status" value="1"/>
</dbReference>
<dbReference type="InterPro" id="IPR006121">
    <property type="entry name" value="HMA_dom"/>
</dbReference>
<dbReference type="Gene3D" id="3.40.50.1000">
    <property type="entry name" value="HAD superfamily/HAD-like"/>
    <property type="match status" value="2"/>
</dbReference>
<dbReference type="InterPro" id="IPR036412">
    <property type="entry name" value="HAD-like_sf"/>
</dbReference>
<evidence type="ECO:0000313" key="19">
    <source>
        <dbReference type="Proteomes" id="UP000215377"/>
    </source>
</evidence>
<dbReference type="NCBIfam" id="TIGR01525">
    <property type="entry name" value="ATPase-IB_hvy"/>
    <property type="match status" value="1"/>
</dbReference>
<evidence type="ECO:0000256" key="9">
    <source>
        <dbReference type="ARBA" id="ARBA00022840"/>
    </source>
</evidence>
<dbReference type="InterPro" id="IPR008250">
    <property type="entry name" value="ATPase_P-typ_transduc_dom_A_sf"/>
</dbReference>
<evidence type="ECO:0000256" key="2">
    <source>
        <dbReference type="ARBA" id="ARBA00006024"/>
    </source>
</evidence>
<evidence type="ECO:0000256" key="6">
    <source>
        <dbReference type="ARBA" id="ARBA00022692"/>
    </source>
</evidence>
<feature type="transmembrane region" description="Helical" evidence="15">
    <location>
        <begin position="661"/>
        <end position="682"/>
    </location>
</feature>
<protein>
    <submittedName>
        <fullName evidence="18">ATPase</fullName>
    </submittedName>
</protein>
<dbReference type="InterPro" id="IPR018303">
    <property type="entry name" value="ATPase_P-typ_P_site"/>
</dbReference>
<dbReference type="GO" id="GO:0005524">
    <property type="term" value="F:ATP binding"/>
    <property type="evidence" value="ECO:0007669"/>
    <property type="project" value="UniProtKB-UniRule"/>
</dbReference>
<evidence type="ECO:0000256" key="13">
    <source>
        <dbReference type="ARBA" id="ARBA00023065"/>
    </source>
</evidence>
<evidence type="ECO:0000256" key="7">
    <source>
        <dbReference type="ARBA" id="ARBA00022723"/>
    </source>
</evidence>
<dbReference type="PANTHER" id="PTHR43520:SF5">
    <property type="entry name" value="CATION-TRANSPORTING P-TYPE ATPASE-RELATED"/>
    <property type="match status" value="1"/>
</dbReference>
<dbReference type="GO" id="GO:0055070">
    <property type="term" value="P:copper ion homeostasis"/>
    <property type="evidence" value="ECO:0007669"/>
    <property type="project" value="TreeGrafter"/>
</dbReference>
<keyword evidence="7 15" id="KW-0479">Metal-binding</keyword>
<keyword evidence="6 15" id="KW-0812">Transmembrane</keyword>
<evidence type="ECO:0000256" key="1">
    <source>
        <dbReference type="ARBA" id="ARBA00004651"/>
    </source>
</evidence>
<sequence>MSVAACPGCIAAAPVAAAAGQADGPATHHLVLPGIHCAGCIRSVEGILAQQPGISGARVNLTMKRASITADPEADPTPWIRALAEGGFEAHEAQELNLPDDGTRMLIVRLGVAGFAMMNVMLLSVAVWSGAADATRDMFHWISAAIAIPAALFAAQPFFSNAWSALKAGRLNMDVPISLAILLACGMSLYETTQSGAHAYFDAALSLTFFLLAGRVLDQRMRRAARSAAQDLAALESSRVIRIEDGAHVSRPLTEIAVGDRLWLAAGARLPVDAELLSDGAEVDRSAITGESLAVARGRGARLSAGEVTLTGPIEVAATAVGEDTTLRRMTRLVEVAENARSRYTGLADRAAKIYAPAVHLVSFLAFLGWVVLTGDLRQALNVAIATLIITCPCALGLAVPAVATAATGRLFRRGLLVKSDTALERLAEIDMVVFDKTGTLTRAALTPPEDLPEDLAPVLMALAMASDHPLSRGLAAHLAPLQPAQLDSIVEEAGNGVRAIWAGREVRLGRAGWAGAPGEGTAFAVDGENWPLAPTEHLLPDAAEAVAALAARGLPVHILTGDTPDKAATIGAALGATEARARMTPEDKQAYLAELQGQGHKVLMVGDGLNDTAALASAHASIAPGSALEAPRNVADIVLVTGALSGIDDAIATARKARKLILENFGQAAVYNLIAVPFAILGFVTPLWAALAMSASSVTVILNAMRLR</sequence>
<feature type="chain" id="PRO_5012668849" evidence="16">
    <location>
        <begin position="19"/>
        <end position="709"/>
    </location>
</feature>
<keyword evidence="3" id="KW-0813">Transport</keyword>
<feature type="transmembrane region" description="Helical" evidence="15">
    <location>
        <begin position="106"/>
        <end position="132"/>
    </location>
</feature>
<evidence type="ECO:0000256" key="3">
    <source>
        <dbReference type="ARBA" id="ARBA00022448"/>
    </source>
</evidence>
<dbReference type="PRINTS" id="PR00119">
    <property type="entry name" value="CATATPASE"/>
</dbReference>
<dbReference type="GO" id="GO:0005507">
    <property type="term" value="F:copper ion binding"/>
    <property type="evidence" value="ECO:0007669"/>
    <property type="project" value="TreeGrafter"/>
</dbReference>